<evidence type="ECO:0000259" key="1">
    <source>
        <dbReference type="PROSITE" id="PS50181"/>
    </source>
</evidence>
<protein>
    <submittedName>
        <fullName evidence="2">LAMI_0G07492g1_1</fullName>
    </submittedName>
</protein>
<evidence type="ECO:0000313" key="3">
    <source>
        <dbReference type="Proteomes" id="UP000191024"/>
    </source>
</evidence>
<dbReference type="Gene3D" id="3.80.10.10">
    <property type="entry name" value="Ribonuclease Inhibitor"/>
    <property type="match status" value="1"/>
</dbReference>
<organism evidence="2 3">
    <name type="scientific">Lachancea mirantina</name>
    <dbReference type="NCBI Taxonomy" id="1230905"/>
    <lineage>
        <taxon>Eukaryota</taxon>
        <taxon>Fungi</taxon>
        <taxon>Dikarya</taxon>
        <taxon>Ascomycota</taxon>
        <taxon>Saccharomycotina</taxon>
        <taxon>Saccharomycetes</taxon>
        <taxon>Saccharomycetales</taxon>
        <taxon>Saccharomycetaceae</taxon>
        <taxon>Lachancea</taxon>
    </lineage>
</organism>
<reference evidence="2 3" key="1">
    <citation type="submission" date="2016-03" db="EMBL/GenBank/DDBJ databases">
        <authorList>
            <person name="Devillers H."/>
        </authorList>
    </citation>
    <scope>NUCLEOTIDE SEQUENCE [LARGE SCALE GENOMIC DNA]</scope>
    <source>
        <strain evidence="2">CBS 11717</strain>
    </source>
</reference>
<dbReference type="AlphaFoldDB" id="A0A1G4K9S2"/>
<dbReference type="InterPro" id="IPR032675">
    <property type="entry name" value="LRR_dom_sf"/>
</dbReference>
<accession>A0A1G4K9S2</accession>
<dbReference type="PROSITE" id="PS50181">
    <property type="entry name" value="FBOX"/>
    <property type="match status" value="1"/>
</dbReference>
<sequence>MCSVGEKRVWEDNSVRNVRKKCVLRTSDKQNDQSLKLDSFLQRTPHEIILKILEHLCHEDMKSLVLANKRIRWTLLPYFFEKVKIGWEELLDTWQDCGALTVPISDAQLIEKLRITTACSKNEWTFPFERLFSHDAAESRMSNLRSLQLTTSGSTSFFKYCNTADKLKELKVAAQKKSSIFSMCHVRCLPSLRHLELADFHIETFDEDSTVCPLLTSLQLENCTWCFPFNLESFGKDKVTSLRLTYSDSFVASERFRKFLSDPGFTRLQELCITNNERNLKLTLSVQVITLIKKITTLKVLKLVGNVYNETLNQFTQHDLANCIHCANSRDVKVLYSSFARDSS</sequence>
<dbReference type="STRING" id="1230905.A0A1G4K9S2"/>
<dbReference type="OrthoDB" id="4073795at2759"/>
<dbReference type="InterPro" id="IPR001810">
    <property type="entry name" value="F-box_dom"/>
</dbReference>
<evidence type="ECO:0000313" key="2">
    <source>
        <dbReference type="EMBL" id="SCV00819.1"/>
    </source>
</evidence>
<dbReference type="EMBL" id="LT598469">
    <property type="protein sequence ID" value="SCV00819.1"/>
    <property type="molecule type" value="Genomic_DNA"/>
</dbReference>
<keyword evidence="3" id="KW-1185">Reference proteome</keyword>
<dbReference type="Proteomes" id="UP000191024">
    <property type="component" value="Chromosome G"/>
</dbReference>
<dbReference type="SUPFAM" id="SSF52047">
    <property type="entry name" value="RNI-like"/>
    <property type="match status" value="1"/>
</dbReference>
<gene>
    <name evidence="2" type="ORF">LAMI_0G07492G</name>
</gene>
<feature type="domain" description="F-box" evidence="1">
    <location>
        <begin position="38"/>
        <end position="83"/>
    </location>
</feature>
<name>A0A1G4K9S2_9SACH</name>
<proteinExistence type="predicted"/>